<reference evidence="3 4" key="1">
    <citation type="journal article" date="2020" name="ISME J.">
        <title>Uncovering the hidden diversity of litter-decomposition mechanisms in mushroom-forming fungi.</title>
        <authorList>
            <person name="Floudas D."/>
            <person name="Bentzer J."/>
            <person name="Ahren D."/>
            <person name="Johansson T."/>
            <person name="Persson P."/>
            <person name="Tunlid A."/>
        </authorList>
    </citation>
    <scope>NUCLEOTIDE SEQUENCE [LARGE SCALE GENOMIC DNA]</scope>
    <source>
        <strain evidence="3 4">CBS 291.85</strain>
    </source>
</reference>
<protein>
    <submittedName>
        <fullName evidence="3">Uncharacterized protein</fullName>
    </submittedName>
</protein>
<feature type="compositionally biased region" description="Basic residues" evidence="1">
    <location>
        <begin position="402"/>
        <end position="414"/>
    </location>
</feature>
<keyword evidence="4" id="KW-1185">Reference proteome</keyword>
<evidence type="ECO:0000256" key="1">
    <source>
        <dbReference type="SAM" id="MobiDB-lite"/>
    </source>
</evidence>
<gene>
    <name evidence="3" type="ORF">D9758_017000</name>
</gene>
<dbReference type="EMBL" id="JAACJM010000300">
    <property type="protein sequence ID" value="KAF5332908.1"/>
    <property type="molecule type" value="Genomic_DNA"/>
</dbReference>
<feature type="transmembrane region" description="Helical" evidence="2">
    <location>
        <begin position="330"/>
        <end position="352"/>
    </location>
</feature>
<dbReference type="OrthoDB" id="3265734at2759"/>
<organism evidence="3 4">
    <name type="scientific">Tetrapyrgos nigripes</name>
    <dbReference type="NCBI Taxonomy" id="182062"/>
    <lineage>
        <taxon>Eukaryota</taxon>
        <taxon>Fungi</taxon>
        <taxon>Dikarya</taxon>
        <taxon>Basidiomycota</taxon>
        <taxon>Agaricomycotina</taxon>
        <taxon>Agaricomycetes</taxon>
        <taxon>Agaricomycetidae</taxon>
        <taxon>Agaricales</taxon>
        <taxon>Marasmiineae</taxon>
        <taxon>Marasmiaceae</taxon>
        <taxon>Tetrapyrgos</taxon>
    </lineage>
</organism>
<sequence length="499" mass="54423">MSDQSGWVYIDDTDDRLHYSGQWQLTNGSTTQKGDSETLNDPANTWQGRIWNDTVHKTANNGSTVTFGFNGTSYAVFGSFVFPGTSPKGTVDCFLDGSSSVDDFTSWGPNASSPDAILTVKVTNLIESNFYLDYILIRETIPNPTPDVSSTPGSGGLAFRIPSPWETLFDELDASEGQIEFSSGWLLNTTFSNVFPCTRTPGSSMTYTFNGTSLQLYGDLGVITSTSNMAMYQLDDQPPQSIPLLPPDDGPFWYQQFFNLSGLSPTEEHKVVITHNGTATGMALALEWFSVERSSPQGLASSATPSSSPTPTPTSSVLGTTGNHHLKGGVIGGIVVGVVALIFVVGICSRVWMQRRRKNQNDIKAKLNMNPTPFVEVAGLDFDPYNSDNRDSHSPAQITRSNPHKRRSNPHIRHSSGSSGNQDADADMVNQLRWGNLKLQQRIAVLVGRNQSEPPPGLPNMSSGATEPVIHSDSGWRMREQALNNLDEMREVPPNYTES</sequence>
<keyword evidence="2" id="KW-1133">Transmembrane helix</keyword>
<evidence type="ECO:0000256" key="2">
    <source>
        <dbReference type="SAM" id="Phobius"/>
    </source>
</evidence>
<evidence type="ECO:0000313" key="4">
    <source>
        <dbReference type="Proteomes" id="UP000559256"/>
    </source>
</evidence>
<keyword evidence="2" id="KW-0472">Membrane</keyword>
<feature type="compositionally biased region" description="Low complexity" evidence="1">
    <location>
        <begin position="300"/>
        <end position="316"/>
    </location>
</feature>
<accession>A0A8H5FDW7</accession>
<keyword evidence="2" id="KW-0812">Transmembrane</keyword>
<feature type="region of interest" description="Disordered" evidence="1">
    <location>
        <begin position="385"/>
        <end position="425"/>
    </location>
</feature>
<dbReference type="Gene3D" id="2.60.120.260">
    <property type="entry name" value="Galactose-binding domain-like"/>
    <property type="match status" value="1"/>
</dbReference>
<proteinExistence type="predicted"/>
<feature type="region of interest" description="Disordered" evidence="1">
    <location>
        <begin position="296"/>
        <end position="320"/>
    </location>
</feature>
<dbReference type="Proteomes" id="UP000559256">
    <property type="component" value="Unassembled WGS sequence"/>
</dbReference>
<feature type="region of interest" description="Disordered" evidence="1">
    <location>
        <begin position="449"/>
        <end position="472"/>
    </location>
</feature>
<name>A0A8H5FDW7_9AGAR</name>
<evidence type="ECO:0000313" key="3">
    <source>
        <dbReference type="EMBL" id="KAF5332908.1"/>
    </source>
</evidence>
<dbReference type="AlphaFoldDB" id="A0A8H5FDW7"/>
<comment type="caution">
    <text evidence="3">The sequence shown here is derived from an EMBL/GenBank/DDBJ whole genome shotgun (WGS) entry which is preliminary data.</text>
</comment>